<dbReference type="Proteomes" id="UP000676194">
    <property type="component" value="Chromosome"/>
</dbReference>
<dbReference type="RefSeq" id="WP_213496758.1">
    <property type="nucleotide sequence ID" value="NZ_CP074694.1"/>
</dbReference>
<dbReference type="SUPFAM" id="SSF54909">
    <property type="entry name" value="Dimeric alpha+beta barrel"/>
    <property type="match status" value="1"/>
</dbReference>
<dbReference type="InterPro" id="IPR011008">
    <property type="entry name" value="Dimeric_a/b-barrel"/>
</dbReference>
<evidence type="ECO:0000259" key="2">
    <source>
        <dbReference type="Pfam" id="PF03795"/>
    </source>
</evidence>
<comment type="similarity">
    <text evidence="1">Belongs to the YciI family.</text>
</comment>
<evidence type="ECO:0000313" key="3">
    <source>
        <dbReference type="EMBL" id="QVL32112.1"/>
    </source>
</evidence>
<dbReference type="Pfam" id="PF03795">
    <property type="entry name" value="YCII"/>
    <property type="match status" value="1"/>
</dbReference>
<proteinExistence type="inferred from homology"/>
<evidence type="ECO:0000313" key="4">
    <source>
        <dbReference type="Proteomes" id="UP000676194"/>
    </source>
</evidence>
<accession>A0A8E6B557</accession>
<sequence length="96" mass="10693">MKYAAVIEYIPDVDRVNAVRPRHREYLTSLLEQGKLACAGPFLDNYGALIVYEAATPEEAEAILKGDPFHSEGIFVRWTIRPWKTVFVAPGGLTTA</sequence>
<dbReference type="PANTHER" id="PTHR37828:SF1">
    <property type="entry name" value="YCII-RELATED DOMAIN-CONTAINING PROTEIN"/>
    <property type="match status" value="1"/>
</dbReference>
<dbReference type="KEGG" id="tsph:KIH39_25295"/>
<protein>
    <recommendedName>
        <fullName evidence="2">YCII-related domain-containing protein</fullName>
    </recommendedName>
</protein>
<gene>
    <name evidence="3" type="ORF">KIH39_25295</name>
</gene>
<dbReference type="PANTHER" id="PTHR37828">
    <property type="entry name" value="GSR2449 PROTEIN"/>
    <property type="match status" value="1"/>
</dbReference>
<reference evidence="3" key="1">
    <citation type="submission" date="2021-05" db="EMBL/GenBank/DDBJ databases">
        <title>Complete genome sequence of the cellulolytic planctomycete Telmatocola sphagniphila SP2T and characterization of the first cellulase from planctomycetes.</title>
        <authorList>
            <person name="Rakitin A.L."/>
            <person name="Beletsky A.V."/>
            <person name="Naumoff D.G."/>
            <person name="Kulichevskaya I.S."/>
            <person name="Mardanov A.V."/>
            <person name="Ravin N.V."/>
            <person name="Dedysh S.N."/>
        </authorList>
    </citation>
    <scope>NUCLEOTIDE SEQUENCE</scope>
    <source>
        <strain evidence="3">SP2T</strain>
    </source>
</reference>
<keyword evidence="4" id="KW-1185">Reference proteome</keyword>
<dbReference type="InterPro" id="IPR005545">
    <property type="entry name" value="YCII"/>
</dbReference>
<name>A0A8E6B557_9BACT</name>
<dbReference type="Gene3D" id="3.30.70.1060">
    <property type="entry name" value="Dimeric alpha+beta barrel"/>
    <property type="match status" value="1"/>
</dbReference>
<evidence type="ECO:0000256" key="1">
    <source>
        <dbReference type="ARBA" id="ARBA00007689"/>
    </source>
</evidence>
<feature type="domain" description="YCII-related" evidence="2">
    <location>
        <begin position="1"/>
        <end position="84"/>
    </location>
</feature>
<dbReference type="AlphaFoldDB" id="A0A8E6B557"/>
<dbReference type="EMBL" id="CP074694">
    <property type="protein sequence ID" value="QVL32112.1"/>
    <property type="molecule type" value="Genomic_DNA"/>
</dbReference>
<organism evidence="3 4">
    <name type="scientific">Telmatocola sphagniphila</name>
    <dbReference type="NCBI Taxonomy" id="1123043"/>
    <lineage>
        <taxon>Bacteria</taxon>
        <taxon>Pseudomonadati</taxon>
        <taxon>Planctomycetota</taxon>
        <taxon>Planctomycetia</taxon>
        <taxon>Gemmatales</taxon>
        <taxon>Gemmataceae</taxon>
    </lineage>
</organism>